<comment type="caution">
    <text evidence="1">The sequence shown here is derived from an EMBL/GenBank/DDBJ whole genome shotgun (WGS) entry which is preliminary data.</text>
</comment>
<reference evidence="2" key="1">
    <citation type="journal article" date="2019" name="Int. J. Syst. Evol. Microbiol.">
        <title>The Global Catalogue of Microorganisms (GCM) 10K type strain sequencing project: providing services to taxonomists for standard genome sequencing and annotation.</title>
        <authorList>
            <consortium name="The Broad Institute Genomics Platform"/>
            <consortium name="The Broad Institute Genome Sequencing Center for Infectious Disease"/>
            <person name="Wu L."/>
            <person name="Ma J."/>
        </authorList>
    </citation>
    <scope>NUCLEOTIDE SEQUENCE [LARGE SCALE GENOMIC DNA]</scope>
    <source>
        <strain evidence="2">NBRC 108723</strain>
    </source>
</reference>
<name>A0ABQ6EVD0_9VIBR</name>
<sequence>MLPILNTGQTGQTCREAGTQSDSTAFAVGCIALALGEPDYAYITHFINESIQTVHPNDSNLKERVCSIPSVD</sequence>
<evidence type="ECO:0008006" key="3">
    <source>
        <dbReference type="Google" id="ProtNLM"/>
    </source>
</evidence>
<protein>
    <recommendedName>
        <fullName evidence="3">ADP-ribosylglycohydrolase</fullName>
    </recommendedName>
</protein>
<dbReference type="EMBL" id="BSPW01000018">
    <property type="protein sequence ID" value="GLT16979.1"/>
    <property type="molecule type" value="Genomic_DNA"/>
</dbReference>
<evidence type="ECO:0000313" key="2">
    <source>
        <dbReference type="Proteomes" id="UP001157138"/>
    </source>
</evidence>
<accession>A0ABQ6EVD0</accession>
<keyword evidence="2" id="KW-1185">Reference proteome</keyword>
<evidence type="ECO:0000313" key="1">
    <source>
        <dbReference type="EMBL" id="GLT16979.1"/>
    </source>
</evidence>
<organism evidence="1 2">
    <name type="scientific">Vibrio zhanjiangensis</name>
    <dbReference type="NCBI Taxonomy" id="1046128"/>
    <lineage>
        <taxon>Bacteria</taxon>
        <taxon>Pseudomonadati</taxon>
        <taxon>Pseudomonadota</taxon>
        <taxon>Gammaproteobacteria</taxon>
        <taxon>Vibrionales</taxon>
        <taxon>Vibrionaceae</taxon>
        <taxon>Vibrio</taxon>
    </lineage>
</organism>
<gene>
    <name evidence="1" type="ORF">GCM10007938_07560</name>
</gene>
<dbReference type="Proteomes" id="UP001157138">
    <property type="component" value="Unassembled WGS sequence"/>
</dbReference>
<proteinExistence type="predicted"/>